<organism evidence="2 3">
    <name type="scientific">Candidatus Muproteobacteria bacterium RBG_16_65_34</name>
    <dbReference type="NCBI Taxonomy" id="1817760"/>
    <lineage>
        <taxon>Bacteria</taxon>
        <taxon>Pseudomonadati</taxon>
        <taxon>Pseudomonadota</taxon>
        <taxon>Candidatus Muproteobacteria</taxon>
    </lineage>
</organism>
<sequence length="396" mass="44738">MNELRQKSPGAAQKEALISLTALAFIEEHALLPPEKLADARGSLQALFLRASGEETLLRKLIEILRSTRSVQRSFARVADILTGVGRAVTTIGAKIAALRTTLDALKVSAEENAAFVGPFLSFSLELQFHIEDTQRRLAQYLEFKEQEARAGQVYHIAREARAQLKERLAGGLAAHARGEVEQRIKQEVVSAFDYSGAEGNFRRARRQAQAEENEIRALLDDLKLRCRMAQNPETRAPLPWTARLRAPVYGDVFTMFDRALYRHPRLEVIADAVLELFRLYQHAYGMFRLDFENLSRSIETMSENPETYFEAKEEDTDIRSKREKLRRIEGLVPFLERSAEILRANSSEPYSRFSQRVSDLIPQPEAPWIHIAAELLHAKVVGEAELSAGGVRGED</sequence>
<gene>
    <name evidence="2" type="ORF">A2151_05175</name>
</gene>
<reference evidence="2 3" key="1">
    <citation type="journal article" date="2016" name="Nat. Commun.">
        <title>Thousands of microbial genomes shed light on interconnected biogeochemical processes in an aquifer system.</title>
        <authorList>
            <person name="Anantharaman K."/>
            <person name="Brown C.T."/>
            <person name="Hug L.A."/>
            <person name="Sharon I."/>
            <person name="Castelle C.J."/>
            <person name="Probst A.J."/>
            <person name="Thomas B.C."/>
            <person name="Singh A."/>
            <person name="Wilkins M.J."/>
            <person name="Karaoz U."/>
            <person name="Brodie E.L."/>
            <person name="Williams K.H."/>
            <person name="Hubbard S.S."/>
            <person name="Banfield J.F."/>
        </authorList>
    </citation>
    <scope>NUCLEOTIDE SEQUENCE [LARGE SCALE GENOMIC DNA]</scope>
</reference>
<keyword evidence="1" id="KW-0175">Coiled coil</keyword>
<evidence type="ECO:0000313" key="3">
    <source>
        <dbReference type="Proteomes" id="UP000178885"/>
    </source>
</evidence>
<dbReference type="AlphaFoldDB" id="A0A1F6TSA7"/>
<accession>A0A1F6TSA7</accession>
<dbReference type="EMBL" id="MFSU01000040">
    <property type="protein sequence ID" value="OGI47990.1"/>
    <property type="molecule type" value="Genomic_DNA"/>
</dbReference>
<comment type="caution">
    <text evidence="2">The sequence shown here is derived from an EMBL/GenBank/DDBJ whole genome shotgun (WGS) entry which is preliminary data.</text>
</comment>
<protein>
    <submittedName>
        <fullName evidence="2">Uncharacterized protein</fullName>
    </submittedName>
</protein>
<evidence type="ECO:0000313" key="2">
    <source>
        <dbReference type="EMBL" id="OGI47990.1"/>
    </source>
</evidence>
<evidence type="ECO:0000256" key="1">
    <source>
        <dbReference type="SAM" id="Coils"/>
    </source>
</evidence>
<dbReference type="Proteomes" id="UP000178885">
    <property type="component" value="Unassembled WGS sequence"/>
</dbReference>
<name>A0A1F6TSA7_9PROT</name>
<feature type="coiled-coil region" evidence="1">
    <location>
        <begin position="195"/>
        <end position="226"/>
    </location>
</feature>
<proteinExistence type="predicted"/>